<name>A0A428GZY6_STRMT</name>
<proteinExistence type="predicted"/>
<sequence>MYLQYFVQFRLFFNHFRFLAYLFIYLCYDKIMKNLKENNIKKALWHIKRHCNNIENNNESEYRKIELFHLKSSIEILTRILNNEKPYPNLDREEVF</sequence>
<evidence type="ECO:0000313" key="3">
    <source>
        <dbReference type="Proteomes" id="UP000271977"/>
    </source>
</evidence>
<keyword evidence="1" id="KW-1133">Transmembrane helix</keyword>
<dbReference type="Proteomes" id="UP000271977">
    <property type="component" value="Unassembled WGS sequence"/>
</dbReference>
<protein>
    <submittedName>
        <fullName evidence="2">Uncharacterized protein</fullName>
    </submittedName>
</protein>
<evidence type="ECO:0000256" key="1">
    <source>
        <dbReference type="SAM" id="Phobius"/>
    </source>
</evidence>
<keyword evidence="1" id="KW-0812">Transmembrane</keyword>
<reference evidence="2 3" key="1">
    <citation type="submission" date="2018-11" db="EMBL/GenBank/DDBJ databases">
        <title>Species Designations Belie Phenotypic and Genotypic Heterogeneity in Oral Streptococci.</title>
        <authorList>
            <person name="Velsko I."/>
        </authorList>
    </citation>
    <scope>NUCLEOTIDE SEQUENCE [LARGE SCALE GENOMIC DNA]</scope>
    <source>
        <strain evidence="2 3">BCC30</strain>
    </source>
</reference>
<evidence type="ECO:0000313" key="2">
    <source>
        <dbReference type="EMBL" id="RSJ89121.1"/>
    </source>
</evidence>
<dbReference type="EMBL" id="RJPV01000006">
    <property type="protein sequence ID" value="RSJ89121.1"/>
    <property type="molecule type" value="Genomic_DNA"/>
</dbReference>
<feature type="transmembrane region" description="Helical" evidence="1">
    <location>
        <begin position="12"/>
        <end position="28"/>
    </location>
</feature>
<dbReference type="AlphaFoldDB" id="A0A428GZY6"/>
<comment type="caution">
    <text evidence="2">The sequence shown here is derived from an EMBL/GenBank/DDBJ whole genome shotgun (WGS) entry which is preliminary data.</text>
</comment>
<gene>
    <name evidence="2" type="ORF">D8789_07795</name>
</gene>
<accession>A0A428GZY6</accession>
<organism evidence="2 3">
    <name type="scientific">Streptococcus mitis</name>
    <dbReference type="NCBI Taxonomy" id="28037"/>
    <lineage>
        <taxon>Bacteria</taxon>
        <taxon>Bacillati</taxon>
        <taxon>Bacillota</taxon>
        <taxon>Bacilli</taxon>
        <taxon>Lactobacillales</taxon>
        <taxon>Streptococcaceae</taxon>
        <taxon>Streptococcus</taxon>
        <taxon>Streptococcus mitis group</taxon>
    </lineage>
</organism>
<keyword evidence="1" id="KW-0472">Membrane</keyword>